<dbReference type="eggNOG" id="COG4665">
    <property type="taxonomic scope" value="Bacteria"/>
</dbReference>
<comment type="similarity">
    <text evidence="8">Belongs to the TRAP transporter small permease family.</text>
</comment>
<dbReference type="PANTHER" id="PTHR35011">
    <property type="entry name" value="2,3-DIKETO-L-GULONATE TRAP TRANSPORTER SMALL PERMEASE PROTEIN YIAM"/>
    <property type="match status" value="1"/>
</dbReference>
<dbReference type="Proteomes" id="UP000002407">
    <property type="component" value="Chromosome"/>
</dbReference>
<gene>
    <name evidence="11" type="ordered locus">CHAB381_1622</name>
</gene>
<evidence type="ECO:0000256" key="1">
    <source>
        <dbReference type="ARBA" id="ARBA00004429"/>
    </source>
</evidence>
<evidence type="ECO:0000256" key="8">
    <source>
        <dbReference type="ARBA" id="ARBA00038436"/>
    </source>
</evidence>
<evidence type="ECO:0000256" key="6">
    <source>
        <dbReference type="ARBA" id="ARBA00022989"/>
    </source>
</evidence>
<reference evidence="12" key="1">
    <citation type="submission" date="2007-07" db="EMBL/GenBank/DDBJ databases">
        <title>Complete genome sequence of Campylobacter hominis ATCC BAA-381, a commensal isolated from the human gastrointestinal tract.</title>
        <authorList>
            <person name="Fouts D.E."/>
            <person name="Mongodin E.F."/>
            <person name="Puiu D."/>
            <person name="Sebastian Y."/>
            <person name="Miller W.G."/>
            <person name="Mandrell R.E."/>
            <person name="Nelson K.E."/>
        </authorList>
    </citation>
    <scope>NUCLEOTIDE SEQUENCE [LARGE SCALE GENOMIC DNA]</scope>
    <source>
        <strain evidence="12">ATCC BAA-381 / LMG 19568 / NCTC 13146 / CH001A</strain>
    </source>
</reference>
<keyword evidence="4" id="KW-0997">Cell inner membrane</keyword>
<keyword evidence="6 9" id="KW-1133">Transmembrane helix</keyword>
<dbReference type="InterPro" id="IPR007387">
    <property type="entry name" value="TRAP_DctQ"/>
</dbReference>
<evidence type="ECO:0000256" key="4">
    <source>
        <dbReference type="ARBA" id="ARBA00022519"/>
    </source>
</evidence>
<sequence>MKRAEKFFAVFAKILGILSITFLFLLVCFVLFNVCARYFFHYGNVALQELEWHFFACMFLFGMSYTLQQDAHVRVDVIYDSLSPRKKAYINIFGVIFFLLPFALLIVCVSPDFVIEAYESGETSADPGGLAYRWIIKSTIPICFGFLIISAIGFIVQNINALIQIKKTGFAEFFVNSQNSAKGV</sequence>
<feature type="transmembrane region" description="Helical" evidence="9">
    <location>
        <begin position="88"/>
        <end position="114"/>
    </location>
</feature>
<keyword evidence="7 9" id="KW-0472">Membrane</keyword>
<accession>A7I3Q4</accession>
<dbReference type="HOGENOM" id="CLU_086356_2_2_7"/>
<dbReference type="PANTHER" id="PTHR35011:SF4">
    <property type="entry name" value="SLL1102 PROTEIN"/>
    <property type="match status" value="1"/>
</dbReference>
<feature type="transmembrane region" description="Helical" evidence="9">
    <location>
        <begin position="52"/>
        <end position="67"/>
    </location>
</feature>
<protein>
    <submittedName>
        <fullName evidence="11">Tripartite ATP-independent periplasmic transporter, DctQ component</fullName>
    </submittedName>
</protein>
<dbReference type="AlphaFoldDB" id="A7I3Q4"/>
<dbReference type="STRING" id="360107.CHAB381_1622"/>
<evidence type="ECO:0000256" key="3">
    <source>
        <dbReference type="ARBA" id="ARBA00022475"/>
    </source>
</evidence>
<evidence type="ECO:0000259" key="10">
    <source>
        <dbReference type="Pfam" id="PF04290"/>
    </source>
</evidence>
<evidence type="ECO:0000313" key="12">
    <source>
        <dbReference type="Proteomes" id="UP000002407"/>
    </source>
</evidence>
<dbReference type="RefSeq" id="WP_012109450.1">
    <property type="nucleotide sequence ID" value="NC_009714.1"/>
</dbReference>
<keyword evidence="2" id="KW-0813">Transport</keyword>
<evidence type="ECO:0000256" key="7">
    <source>
        <dbReference type="ARBA" id="ARBA00023136"/>
    </source>
</evidence>
<feature type="domain" description="Tripartite ATP-independent periplasmic transporters DctQ component" evidence="10">
    <location>
        <begin position="26"/>
        <end position="159"/>
    </location>
</feature>
<proteinExistence type="inferred from homology"/>
<dbReference type="Pfam" id="PF04290">
    <property type="entry name" value="DctQ"/>
    <property type="match status" value="1"/>
</dbReference>
<feature type="transmembrane region" description="Helical" evidence="9">
    <location>
        <begin position="134"/>
        <end position="156"/>
    </location>
</feature>
<dbReference type="InterPro" id="IPR055348">
    <property type="entry name" value="DctQ"/>
</dbReference>
<evidence type="ECO:0000256" key="2">
    <source>
        <dbReference type="ARBA" id="ARBA00022448"/>
    </source>
</evidence>
<dbReference type="GO" id="GO:0005886">
    <property type="term" value="C:plasma membrane"/>
    <property type="evidence" value="ECO:0007669"/>
    <property type="project" value="UniProtKB-SubCell"/>
</dbReference>
<evidence type="ECO:0000256" key="9">
    <source>
        <dbReference type="SAM" id="Phobius"/>
    </source>
</evidence>
<comment type="subcellular location">
    <subcellularLocation>
        <location evidence="1">Cell inner membrane</location>
        <topology evidence="1">Multi-pass membrane protein</topology>
    </subcellularLocation>
</comment>
<organism evidence="11 12">
    <name type="scientific">Campylobacter hominis (strain ATCC BAA-381 / DSM 21671 / CCUG 45161 / LMG 19568 / NCTC 13146 / CH001A)</name>
    <dbReference type="NCBI Taxonomy" id="360107"/>
    <lineage>
        <taxon>Bacteria</taxon>
        <taxon>Pseudomonadati</taxon>
        <taxon>Campylobacterota</taxon>
        <taxon>Epsilonproteobacteria</taxon>
        <taxon>Campylobacterales</taxon>
        <taxon>Campylobacteraceae</taxon>
        <taxon>Campylobacter</taxon>
    </lineage>
</organism>
<keyword evidence="3" id="KW-1003">Cell membrane</keyword>
<evidence type="ECO:0000313" key="11">
    <source>
        <dbReference type="EMBL" id="ABS51725.1"/>
    </source>
</evidence>
<keyword evidence="5 9" id="KW-0812">Transmembrane</keyword>
<dbReference type="OrthoDB" id="9795655at2"/>
<dbReference type="KEGG" id="cha:CHAB381_1622"/>
<evidence type="ECO:0000256" key="5">
    <source>
        <dbReference type="ARBA" id="ARBA00022692"/>
    </source>
</evidence>
<keyword evidence="12" id="KW-1185">Reference proteome</keyword>
<name>A7I3Q4_CAMHC</name>
<dbReference type="EMBL" id="CP000776">
    <property type="protein sequence ID" value="ABS51725.1"/>
    <property type="molecule type" value="Genomic_DNA"/>
</dbReference>
<feature type="transmembrane region" description="Helical" evidence="9">
    <location>
        <begin position="7"/>
        <end position="32"/>
    </location>
</feature>